<organism evidence="1">
    <name type="scientific">marine sediment metagenome</name>
    <dbReference type="NCBI Taxonomy" id="412755"/>
    <lineage>
        <taxon>unclassified sequences</taxon>
        <taxon>metagenomes</taxon>
        <taxon>ecological metagenomes</taxon>
    </lineage>
</organism>
<dbReference type="EMBL" id="LAZR01004342">
    <property type="protein sequence ID" value="KKN09495.1"/>
    <property type="molecule type" value="Genomic_DNA"/>
</dbReference>
<protein>
    <submittedName>
        <fullName evidence="1">Uncharacterized protein</fullName>
    </submittedName>
</protein>
<dbReference type="InterPro" id="IPR013324">
    <property type="entry name" value="RNA_pol_sigma_r3/r4-like"/>
</dbReference>
<evidence type="ECO:0000313" key="1">
    <source>
        <dbReference type="EMBL" id="KKN09495.1"/>
    </source>
</evidence>
<comment type="caution">
    <text evidence="1">The sequence shown here is derived from an EMBL/GenBank/DDBJ whole genome shotgun (WGS) entry which is preliminary data.</text>
</comment>
<gene>
    <name evidence="1" type="ORF">LCGC14_1046120</name>
</gene>
<proteinExistence type="predicted"/>
<reference evidence="1" key="1">
    <citation type="journal article" date="2015" name="Nature">
        <title>Complex archaea that bridge the gap between prokaryotes and eukaryotes.</title>
        <authorList>
            <person name="Spang A."/>
            <person name="Saw J.H."/>
            <person name="Jorgensen S.L."/>
            <person name="Zaremba-Niedzwiedzka K."/>
            <person name="Martijn J."/>
            <person name="Lind A.E."/>
            <person name="van Eijk R."/>
            <person name="Schleper C."/>
            <person name="Guy L."/>
            <person name="Ettema T.J."/>
        </authorList>
    </citation>
    <scope>NUCLEOTIDE SEQUENCE</scope>
</reference>
<name>A0A0F9MQB8_9ZZZZ</name>
<dbReference type="AlphaFoldDB" id="A0A0F9MQB8"/>
<accession>A0A0F9MQB8</accession>
<sequence length="96" mass="11482">MNLVSYFDNPYIQKLPRLQELMDMHYLWRAGMSREEVGLAYGLSKSTINQRMSQLRGWCRNWFGAFVVPFSNVVREHDEGPLFWPAWKRKLWELSA</sequence>
<dbReference type="SUPFAM" id="SSF88659">
    <property type="entry name" value="Sigma3 and sigma4 domains of RNA polymerase sigma factors"/>
    <property type="match status" value="1"/>
</dbReference>